<organism evidence="3 4">
    <name type="scientific">Bradyrhizobium ivorense</name>
    <dbReference type="NCBI Taxonomy" id="2511166"/>
    <lineage>
        <taxon>Bacteria</taxon>
        <taxon>Pseudomonadati</taxon>
        <taxon>Pseudomonadota</taxon>
        <taxon>Alphaproteobacteria</taxon>
        <taxon>Hyphomicrobiales</taxon>
        <taxon>Nitrobacteraceae</taxon>
        <taxon>Bradyrhizobium</taxon>
    </lineage>
</organism>
<feature type="domain" description="TadE-like" evidence="2">
    <location>
        <begin position="27"/>
        <end position="68"/>
    </location>
</feature>
<dbReference type="AlphaFoldDB" id="A0A508TFT4"/>
<dbReference type="RefSeq" id="WP_139861916.1">
    <property type="nucleotide sequence ID" value="NZ_CAADFC020000016.1"/>
</dbReference>
<dbReference type="EMBL" id="CAADFC020000016">
    <property type="protein sequence ID" value="VIO73274.1"/>
    <property type="molecule type" value="Genomic_DNA"/>
</dbReference>
<evidence type="ECO:0000256" key="1">
    <source>
        <dbReference type="SAM" id="Phobius"/>
    </source>
</evidence>
<dbReference type="Proteomes" id="UP000328092">
    <property type="component" value="Unassembled WGS sequence"/>
</dbReference>
<dbReference type="OrthoDB" id="8230589at2"/>
<reference evidence="3" key="1">
    <citation type="submission" date="2019-02" db="EMBL/GenBank/DDBJ databases">
        <authorList>
            <person name="Pothier F.J."/>
        </authorList>
    </citation>
    <scope>NUCLEOTIDE SEQUENCE</scope>
    <source>
        <strain evidence="3">CI-1B</strain>
    </source>
</reference>
<name>A0A508TFT4_9BRAD</name>
<evidence type="ECO:0000313" key="4">
    <source>
        <dbReference type="Proteomes" id="UP000328092"/>
    </source>
</evidence>
<dbReference type="Pfam" id="PF07811">
    <property type="entry name" value="TadE"/>
    <property type="match status" value="1"/>
</dbReference>
<sequence length="163" mass="17219">MTGGECLARRRDKSRRIFGRFRKDRRGAAAVEFGVLVPLLALMAVSVTDLGLAIYRKMQVENAAQAGVEYAIAHGFDVTAITAAVVNATNNPVITATPAPTKYCGCATSSGVSSATCGSTCPGGRPAGTYTTVSAQANYWTIINYQVVPASYAFSMQSKVRLQ</sequence>
<keyword evidence="1" id="KW-1133">Transmembrane helix</keyword>
<evidence type="ECO:0000259" key="2">
    <source>
        <dbReference type="Pfam" id="PF07811"/>
    </source>
</evidence>
<keyword evidence="4" id="KW-1185">Reference proteome</keyword>
<dbReference type="InterPro" id="IPR012495">
    <property type="entry name" value="TadE-like_dom"/>
</dbReference>
<proteinExistence type="predicted"/>
<comment type="caution">
    <text evidence="3">The sequence shown here is derived from an EMBL/GenBank/DDBJ whole genome shotgun (WGS) entry which is preliminary data.</text>
</comment>
<keyword evidence="1" id="KW-0472">Membrane</keyword>
<accession>A0A508TFT4</accession>
<feature type="transmembrane region" description="Helical" evidence="1">
    <location>
        <begin position="33"/>
        <end position="55"/>
    </location>
</feature>
<protein>
    <recommendedName>
        <fullName evidence="2">TadE-like domain-containing protein</fullName>
    </recommendedName>
</protein>
<gene>
    <name evidence="3" type="ORF">CI1B_48790</name>
</gene>
<evidence type="ECO:0000313" key="3">
    <source>
        <dbReference type="EMBL" id="VIO73274.1"/>
    </source>
</evidence>
<keyword evidence="1" id="KW-0812">Transmembrane</keyword>